<proteinExistence type="predicted"/>
<gene>
    <name evidence="3" type="ORF">MA16_Dca017640</name>
</gene>
<keyword evidence="1" id="KW-0812">Transmembrane</keyword>
<evidence type="ECO:0000313" key="3">
    <source>
        <dbReference type="EMBL" id="PKU64698.1"/>
    </source>
</evidence>
<organism evidence="3 4">
    <name type="scientific">Dendrobium catenatum</name>
    <dbReference type="NCBI Taxonomy" id="906689"/>
    <lineage>
        <taxon>Eukaryota</taxon>
        <taxon>Viridiplantae</taxon>
        <taxon>Streptophyta</taxon>
        <taxon>Embryophyta</taxon>
        <taxon>Tracheophyta</taxon>
        <taxon>Spermatophyta</taxon>
        <taxon>Magnoliopsida</taxon>
        <taxon>Liliopsida</taxon>
        <taxon>Asparagales</taxon>
        <taxon>Orchidaceae</taxon>
        <taxon>Epidendroideae</taxon>
        <taxon>Malaxideae</taxon>
        <taxon>Dendrobiinae</taxon>
        <taxon>Dendrobium</taxon>
    </lineage>
</organism>
<protein>
    <recommendedName>
        <fullName evidence="2">Reverse transcriptase zinc-binding domain-containing protein</fullName>
    </recommendedName>
</protein>
<dbReference type="EMBL" id="KZ503400">
    <property type="protein sequence ID" value="PKU64698.1"/>
    <property type="molecule type" value="Genomic_DNA"/>
</dbReference>
<sequence length="266" mass="31013">MKDSVTLAVKNNSNLSFFWDPWCSKKSLAELSCPLSFSSLKLSDVFALDNWILPAGLPADIASQILLVNFSSMPNTINWDGVVSPSRFIFSKSYFSFMDDVNWAKFVWTKGYALRYACYVWMALQSKLKTADQLIFRGISVSAACSFCASNRESHSHLFFECDFSFNIITALFPVMKSFYLRPNLLQVYDFLSSIRDFNKIDVQFCFLVISILVYWIWRERNGRKFSSLRRNNIELLRVIIHAIRAKVINWKHYDRLKDKFKEILD</sequence>
<keyword evidence="4" id="KW-1185">Reference proteome</keyword>
<dbReference type="InterPro" id="IPR026960">
    <property type="entry name" value="RVT-Znf"/>
</dbReference>
<reference evidence="3 4" key="2">
    <citation type="journal article" date="2017" name="Nature">
        <title>The Apostasia genome and the evolution of orchids.</title>
        <authorList>
            <person name="Zhang G.Q."/>
            <person name="Liu K.W."/>
            <person name="Li Z."/>
            <person name="Lohaus R."/>
            <person name="Hsiao Y.Y."/>
            <person name="Niu S.C."/>
            <person name="Wang J.Y."/>
            <person name="Lin Y.C."/>
            <person name="Xu Q."/>
            <person name="Chen L.J."/>
            <person name="Yoshida K."/>
            <person name="Fujiwara S."/>
            <person name="Wang Z.W."/>
            <person name="Zhang Y.Q."/>
            <person name="Mitsuda N."/>
            <person name="Wang M."/>
            <person name="Liu G.H."/>
            <person name="Pecoraro L."/>
            <person name="Huang H.X."/>
            <person name="Xiao X.J."/>
            <person name="Lin M."/>
            <person name="Wu X.Y."/>
            <person name="Wu W.L."/>
            <person name="Chen Y.Y."/>
            <person name="Chang S.B."/>
            <person name="Sakamoto S."/>
            <person name="Ohme-Takagi M."/>
            <person name="Yagi M."/>
            <person name="Zeng S.J."/>
            <person name="Shen C.Y."/>
            <person name="Yeh C.M."/>
            <person name="Luo Y.B."/>
            <person name="Tsai W.C."/>
            <person name="Van de Peer Y."/>
            <person name="Liu Z.J."/>
        </authorList>
    </citation>
    <scope>NUCLEOTIDE SEQUENCE [LARGE SCALE GENOMIC DNA]</scope>
    <source>
        <tissue evidence="3">The whole plant</tissue>
    </source>
</reference>
<evidence type="ECO:0000259" key="2">
    <source>
        <dbReference type="Pfam" id="PF13966"/>
    </source>
</evidence>
<reference evidence="3 4" key="1">
    <citation type="journal article" date="2016" name="Sci. Rep.">
        <title>The Dendrobium catenatum Lindl. genome sequence provides insights into polysaccharide synthase, floral development and adaptive evolution.</title>
        <authorList>
            <person name="Zhang G.Q."/>
            <person name="Xu Q."/>
            <person name="Bian C."/>
            <person name="Tsai W.C."/>
            <person name="Yeh C.M."/>
            <person name="Liu K.W."/>
            <person name="Yoshida K."/>
            <person name="Zhang L.S."/>
            <person name="Chang S.B."/>
            <person name="Chen F."/>
            <person name="Shi Y."/>
            <person name="Su Y.Y."/>
            <person name="Zhang Y.Q."/>
            <person name="Chen L.J."/>
            <person name="Yin Y."/>
            <person name="Lin M."/>
            <person name="Huang H."/>
            <person name="Deng H."/>
            <person name="Wang Z.W."/>
            <person name="Zhu S.L."/>
            <person name="Zhao X."/>
            <person name="Deng C."/>
            <person name="Niu S.C."/>
            <person name="Huang J."/>
            <person name="Wang M."/>
            <person name="Liu G.H."/>
            <person name="Yang H.J."/>
            <person name="Xiao X.J."/>
            <person name="Hsiao Y.Y."/>
            <person name="Wu W.L."/>
            <person name="Chen Y.Y."/>
            <person name="Mitsuda N."/>
            <person name="Ohme-Takagi M."/>
            <person name="Luo Y.B."/>
            <person name="Van de Peer Y."/>
            <person name="Liu Z.J."/>
        </authorList>
    </citation>
    <scope>NUCLEOTIDE SEQUENCE [LARGE SCALE GENOMIC DNA]</scope>
    <source>
        <tissue evidence="3">The whole plant</tissue>
    </source>
</reference>
<accession>A0A2I0VMR5</accession>
<keyword evidence="1" id="KW-1133">Transmembrane helix</keyword>
<dbReference type="AlphaFoldDB" id="A0A2I0VMR5"/>
<feature type="transmembrane region" description="Helical" evidence="1">
    <location>
        <begin position="201"/>
        <end position="218"/>
    </location>
</feature>
<evidence type="ECO:0000256" key="1">
    <source>
        <dbReference type="SAM" id="Phobius"/>
    </source>
</evidence>
<evidence type="ECO:0000313" key="4">
    <source>
        <dbReference type="Proteomes" id="UP000233837"/>
    </source>
</evidence>
<feature type="domain" description="Reverse transcriptase zinc-binding" evidence="2">
    <location>
        <begin position="99"/>
        <end position="165"/>
    </location>
</feature>
<dbReference type="Pfam" id="PF13966">
    <property type="entry name" value="zf-RVT"/>
    <property type="match status" value="1"/>
</dbReference>
<name>A0A2I0VMR5_9ASPA</name>
<keyword evidence="1" id="KW-0472">Membrane</keyword>
<dbReference type="Proteomes" id="UP000233837">
    <property type="component" value="Unassembled WGS sequence"/>
</dbReference>